<evidence type="ECO:0000256" key="6">
    <source>
        <dbReference type="ARBA" id="ARBA00022695"/>
    </source>
</evidence>
<evidence type="ECO:0000313" key="15">
    <source>
        <dbReference type="EMBL" id="OJX57631.1"/>
    </source>
</evidence>
<dbReference type="SUPFAM" id="SSF81891">
    <property type="entry name" value="Poly A polymerase C-terminal region-like"/>
    <property type="match status" value="1"/>
</dbReference>
<dbReference type="GO" id="GO:0000049">
    <property type="term" value="F:tRNA binding"/>
    <property type="evidence" value="ECO:0007669"/>
    <property type="project" value="UniProtKB-KW"/>
</dbReference>
<dbReference type="Pfam" id="PF12627">
    <property type="entry name" value="PolyA_pol_RNAbd"/>
    <property type="match status" value="1"/>
</dbReference>
<dbReference type="Pfam" id="PF01966">
    <property type="entry name" value="HD"/>
    <property type="match status" value="1"/>
</dbReference>
<name>A0A1M3KYR2_9BACT</name>
<evidence type="ECO:0000256" key="10">
    <source>
        <dbReference type="ARBA" id="ARBA00022884"/>
    </source>
</evidence>
<evidence type="ECO:0000259" key="12">
    <source>
        <dbReference type="Pfam" id="PF01743"/>
    </source>
</evidence>
<keyword evidence="4 11" id="KW-0808">Transferase</keyword>
<evidence type="ECO:0000259" key="13">
    <source>
        <dbReference type="Pfam" id="PF01966"/>
    </source>
</evidence>
<proteinExistence type="inferred from homology"/>
<comment type="similarity">
    <text evidence="2 11">Belongs to the tRNA nucleotidyltransferase/poly(A) polymerase family.</text>
</comment>
<evidence type="ECO:0000256" key="3">
    <source>
        <dbReference type="ARBA" id="ARBA00022555"/>
    </source>
</evidence>
<evidence type="ECO:0000256" key="7">
    <source>
        <dbReference type="ARBA" id="ARBA00022723"/>
    </source>
</evidence>
<dbReference type="InterPro" id="IPR006674">
    <property type="entry name" value="HD_domain"/>
</dbReference>
<evidence type="ECO:0000256" key="1">
    <source>
        <dbReference type="ARBA" id="ARBA00001946"/>
    </source>
</evidence>
<evidence type="ECO:0000256" key="4">
    <source>
        <dbReference type="ARBA" id="ARBA00022679"/>
    </source>
</evidence>
<dbReference type="GO" id="GO:0008033">
    <property type="term" value="P:tRNA processing"/>
    <property type="evidence" value="ECO:0007669"/>
    <property type="project" value="UniProtKB-KW"/>
</dbReference>
<feature type="domain" description="tRNA nucleotidyltransferase/poly(A) polymerase RNA and SrmB- binding" evidence="14">
    <location>
        <begin position="183"/>
        <end position="242"/>
    </location>
</feature>
<dbReference type="STRING" id="1895771.BGO89_06570"/>
<dbReference type="InterPro" id="IPR050124">
    <property type="entry name" value="tRNA_CCA-adding_enzyme"/>
</dbReference>
<dbReference type="InterPro" id="IPR043519">
    <property type="entry name" value="NT_sf"/>
</dbReference>
<feature type="domain" description="HD" evidence="13">
    <location>
        <begin position="263"/>
        <end position="347"/>
    </location>
</feature>
<evidence type="ECO:0000256" key="2">
    <source>
        <dbReference type="ARBA" id="ARBA00007265"/>
    </source>
</evidence>
<dbReference type="GO" id="GO:0000166">
    <property type="term" value="F:nucleotide binding"/>
    <property type="evidence" value="ECO:0007669"/>
    <property type="project" value="UniProtKB-KW"/>
</dbReference>
<keyword evidence="6" id="KW-0548">Nucleotidyltransferase</keyword>
<evidence type="ECO:0000256" key="9">
    <source>
        <dbReference type="ARBA" id="ARBA00022842"/>
    </source>
</evidence>
<evidence type="ECO:0000256" key="8">
    <source>
        <dbReference type="ARBA" id="ARBA00022741"/>
    </source>
</evidence>
<organism evidence="15 16">
    <name type="scientific">Candidatus Kapaibacterium thiocyanatum</name>
    <dbReference type="NCBI Taxonomy" id="1895771"/>
    <lineage>
        <taxon>Bacteria</taxon>
        <taxon>Pseudomonadati</taxon>
        <taxon>Candidatus Kapaibacteriota</taxon>
        <taxon>Candidatus Kapaibacteriia</taxon>
        <taxon>Candidatus Kapaibacteriales</taxon>
        <taxon>Candidatus Kapaibacteriaceae</taxon>
        <taxon>Candidatus Kapaibacterium</taxon>
    </lineage>
</organism>
<accession>A0A1M3KYR2</accession>
<keyword evidence="3" id="KW-0820">tRNA-binding</keyword>
<gene>
    <name evidence="15" type="ORF">BGO89_06570</name>
</gene>
<dbReference type="PANTHER" id="PTHR47545:SF2">
    <property type="entry name" value="CC-ADDING TRNA NUCLEOTIDYLTRANSFERASE"/>
    <property type="match status" value="1"/>
</dbReference>
<dbReference type="Pfam" id="PF01743">
    <property type="entry name" value="PolyA_pol"/>
    <property type="match status" value="1"/>
</dbReference>
<dbReference type="InterPro" id="IPR002646">
    <property type="entry name" value="PolA_pol_head_dom"/>
</dbReference>
<sequence>MTTNTPAIDISDPILLRISAFAAERGIDAYVVGGYVRDSLMGRIRTDIDITVVGDALDFADAVASLFNSKAVHYERFRTALVPVGEQHLEFVGTRAEVYEPGSRNPVVTEGSLEDDLRRRDFTVNALAASLHPDRLGALVDMFDGAGDIDRRILRTPLDPVVTMNDDPLRMMRAARFASQLQFDVEPAVLEAIRSMADRIRIISQERISDEFMKIMASPKPSVGLHILHDTGLLAHVFPEVERLSGVDLVTTGGREYRHKDVFLHTLQVVDNVAAMSADVWLRFATLMHDVAKPRTKRFVEGTGWTFHGHEEVGARWQDKIFRRMKLPLHHLPYVQTLVRLHQRPMKLVDDGVTDSAIRRLAVQAGGAIEDLFILCKADVTTRNPRLAEKYVRNYDIVRTKVLDVQERDRLREFQSPVRGEDIMEIAGIGPSRTVGYLKYMIEEAILDGYIPNDYDAARAYLVVHLDEWVAAADTAHFERRGGTSAEREDV</sequence>
<dbReference type="AlphaFoldDB" id="A0A1M3KYR2"/>
<evidence type="ECO:0000256" key="5">
    <source>
        <dbReference type="ARBA" id="ARBA00022694"/>
    </source>
</evidence>
<keyword evidence="8" id="KW-0547">Nucleotide-binding</keyword>
<comment type="cofactor">
    <cofactor evidence="1">
        <name>Mg(2+)</name>
        <dbReference type="ChEBI" id="CHEBI:18420"/>
    </cofactor>
</comment>
<dbReference type="SUPFAM" id="SSF81301">
    <property type="entry name" value="Nucleotidyltransferase"/>
    <property type="match status" value="1"/>
</dbReference>
<comment type="caution">
    <text evidence="15">The sequence shown here is derived from an EMBL/GenBank/DDBJ whole genome shotgun (WGS) entry which is preliminary data.</text>
</comment>
<dbReference type="GO" id="GO:0016779">
    <property type="term" value="F:nucleotidyltransferase activity"/>
    <property type="evidence" value="ECO:0007669"/>
    <property type="project" value="UniProtKB-KW"/>
</dbReference>
<evidence type="ECO:0000313" key="16">
    <source>
        <dbReference type="Proteomes" id="UP000184233"/>
    </source>
</evidence>
<evidence type="ECO:0000259" key="14">
    <source>
        <dbReference type="Pfam" id="PF12627"/>
    </source>
</evidence>
<keyword evidence="5" id="KW-0819">tRNA processing</keyword>
<keyword evidence="10 11" id="KW-0694">RNA-binding</keyword>
<keyword evidence="7" id="KW-0479">Metal-binding</keyword>
<feature type="domain" description="Poly A polymerase head" evidence="12">
    <location>
        <begin position="29"/>
        <end position="155"/>
    </location>
</feature>
<evidence type="ECO:0000256" key="11">
    <source>
        <dbReference type="RuleBase" id="RU003953"/>
    </source>
</evidence>
<dbReference type="CDD" id="cd05398">
    <property type="entry name" value="NT_ClassII-CCAase"/>
    <property type="match status" value="1"/>
</dbReference>
<dbReference type="Gene3D" id="3.30.460.10">
    <property type="entry name" value="Beta Polymerase, domain 2"/>
    <property type="match status" value="1"/>
</dbReference>
<dbReference type="EMBL" id="MKVH01000021">
    <property type="protein sequence ID" value="OJX57631.1"/>
    <property type="molecule type" value="Genomic_DNA"/>
</dbReference>
<protein>
    <submittedName>
        <fullName evidence="15">tRNA nucleotidyltransferase</fullName>
    </submittedName>
</protein>
<dbReference type="Gene3D" id="1.10.3090.10">
    <property type="entry name" value="cca-adding enzyme, domain 2"/>
    <property type="match status" value="1"/>
</dbReference>
<dbReference type="Proteomes" id="UP000184233">
    <property type="component" value="Unassembled WGS sequence"/>
</dbReference>
<dbReference type="PANTHER" id="PTHR47545">
    <property type="entry name" value="MULTIFUNCTIONAL CCA PROTEIN"/>
    <property type="match status" value="1"/>
</dbReference>
<reference evidence="15 16" key="1">
    <citation type="submission" date="2016-09" db="EMBL/GenBank/DDBJ databases">
        <title>Genome-resolved meta-omics ties microbial dynamics to process performance in biotechnology for thiocyanate degradation.</title>
        <authorList>
            <person name="Kantor R.S."/>
            <person name="Huddy R.J."/>
            <person name="Iyer R."/>
            <person name="Thomas B.C."/>
            <person name="Brown C.T."/>
            <person name="Anantharaman K."/>
            <person name="Tringe S."/>
            <person name="Hettich R.L."/>
            <person name="Harrison S.T."/>
            <person name="Banfield J.F."/>
        </authorList>
    </citation>
    <scope>NUCLEOTIDE SEQUENCE [LARGE SCALE GENOMIC DNA]</scope>
    <source>
        <strain evidence="15">59-99</strain>
    </source>
</reference>
<dbReference type="InterPro" id="IPR032828">
    <property type="entry name" value="PolyA_RNA-bd"/>
</dbReference>
<dbReference type="GO" id="GO:0046872">
    <property type="term" value="F:metal ion binding"/>
    <property type="evidence" value="ECO:0007669"/>
    <property type="project" value="UniProtKB-KW"/>
</dbReference>
<keyword evidence="9" id="KW-0460">Magnesium</keyword>